<dbReference type="GO" id="GO:0016787">
    <property type="term" value="F:hydrolase activity"/>
    <property type="evidence" value="ECO:0007669"/>
    <property type="project" value="UniProtKB-KW"/>
</dbReference>
<dbReference type="PANTHER" id="PTHR11437:SF10">
    <property type="entry name" value="ANGIOGENIN-RELATED"/>
    <property type="match status" value="1"/>
</dbReference>
<dbReference type="OMA" id="YGEAATY"/>
<reference evidence="10" key="1">
    <citation type="submission" date="2025-08" db="UniProtKB">
        <authorList>
            <consortium name="Ensembl"/>
        </authorList>
    </citation>
    <scope>IDENTIFICATION</scope>
</reference>
<dbReference type="InterPro" id="IPR023412">
    <property type="entry name" value="RNaseA_domain"/>
</dbReference>
<reference evidence="10" key="2">
    <citation type="submission" date="2025-09" db="UniProtKB">
        <authorList>
            <consortium name="Ensembl"/>
        </authorList>
    </citation>
    <scope>IDENTIFICATION</scope>
</reference>
<dbReference type="SMART" id="SM00092">
    <property type="entry name" value="RNAse_Pc"/>
    <property type="match status" value="1"/>
</dbReference>
<evidence type="ECO:0000256" key="4">
    <source>
        <dbReference type="ARBA" id="ARBA00022722"/>
    </source>
</evidence>
<comment type="similarity">
    <text evidence="2 8">Belongs to the pancreatic ribonuclease family.</text>
</comment>
<organism evidence="10 11">
    <name type="scientific">Phasianus colchicus</name>
    <name type="common">Common pheasant</name>
    <dbReference type="NCBI Taxonomy" id="9054"/>
    <lineage>
        <taxon>Eukaryota</taxon>
        <taxon>Metazoa</taxon>
        <taxon>Chordata</taxon>
        <taxon>Craniata</taxon>
        <taxon>Vertebrata</taxon>
        <taxon>Euteleostomi</taxon>
        <taxon>Archelosauria</taxon>
        <taxon>Archosauria</taxon>
        <taxon>Dinosauria</taxon>
        <taxon>Saurischia</taxon>
        <taxon>Theropoda</taxon>
        <taxon>Coelurosauria</taxon>
        <taxon>Aves</taxon>
        <taxon>Neognathae</taxon>
        <taxon>Galloanserae</taxon>
        <taxon>Galliformes</taxon>
        <taxon>Phasianidae</taxon>
        <taxon>Phasianinae</taxon>
        <taxon>Phasianus</taxon>
    </lineage>
</organism>
<dbReference type="PROSITE" id="PS00127">
    <property type="entry name" value="RNASE_PANCREATIC"/>
    <property type="match status" value="1"/>
</dbReference>
<evidence type="ECO:0000313" key="10">
    <source>
        <dbReference type="Ensembl" id="ENSPCLP00000015808.1"/>
    </source>
</evidence>
<dbReference type="InterPro" id="IPR023411">
    <property type="entry name" value="RNaseA_AS"/>
</dbReference>
<evidence type="ECO:0000313" key="11">
    <source>
        <dbReference type="Proteomes" id="UP000472261"/>
    </source>
</evidence>
<dbReference type="CDD" id="cd06265">
    <property type="entry name" value="RNase_A_canonical"/>
    <property type="match status" value="1"/>
</dbReference>
<keyword evidence="6 8" id="KW-0378">Hydrolase</keyword>
<protein>
    <recommendedName>
        <fullName evidence="9">Ribonuclease A-domain domain-containing protein</fullName>
    </recommendedName>
</protein>
<dbReference type="GO" id="GO:0050830">
    <property type="term" value="P:defense response to Gram-positive bacterium"/>
    <property type="evidence" value="ECO:0007669"/>
    <property type="project" value="TreeGrafter"/>
</dbReference>
<dbReference type="Gene3D" id="3.10.130.10">
    <property type="entry name" value="Ribonuclease A-like domain"/>
    <property type="match status" value="1"/>
</dbReference>
<comment type="subcellular location">
    <subcellularLocation>
        <location evidence="1">Secreted</location>
    </subcellularLocation>
</comment>
<keyword evidence="3" id="KW-0964">Secreted</keyword>
<evidence type="ECO:0000256" key="7">
    <source>
        <dbReference type="ARBA" id="ARBA00023157"/>
    </source>
</evidence>
<keyword evidence="11" id="KW-1185">Reference proteome</keyword>
<evidence type="ECO:0000256" key="8">
    <source>
        <dbReference type="RuleBase" id="RU000651"/>
    </source>
</evidence>
<evidence type="ECO:0000259" key="9">
    <source>
        <dbReference type="SMART" id="SM00092"/>
    </source>
</evidence>
<dbReference type="PRINTS" id="PR00794">
    <property type="entry name" value="RIBONUCLEASE"/>
</dbReference>
<dbReference type="AlphaFoldDB" id="A0A669QC42"/>
<dbReference type="PANTHER" id="PTHR11437">
    <property type="entry name" value="RIBONUCLEASE"/>
    <property type="match status" value="1"/>
</dbReference>
<evidence type="ECO:0000256" key="3">
    <source>
        <dbReference type="ARBA" id="ARBA00022525"/>
    </source>
</evidence>
<dbReference type="GO" id="GO:0004519">
    <property type="term" value="F:endonuclease activity"/>
    <property type="evidence" value="ECO:0007669"/>
    <property type="project" value="UniProtKB-KW"/>
</dbReference>
<dbReference type="SUPFAM" id="SSF54076">
    <property type="entry name" value="RNase A-like"/>
    <property type="match status" value="1"/>
</dbReference>
<dbReference type="GO" id="GO:0005576">
    <property type="term" value="C:extracellular region"/>
    <property type="evidence" value="ECO:0007669"/>
    <property type="project" value="UniProtKB-SubCell"/>
</dbReference>
<keyword evidence="5 8" id="KW-0255">Endonuclease</keyword>
<evidence type="ECO:0000256" key="6">
    <source>
        <dbReference type="ARBA" id="ARBA00022801"/>
    </source>
</evidence>
<evidence type="ECO:0000256" key="2">
    <source>
        <dbReference type="ARBA" id="ARBA00005600"/>
    </source>
</evidence>
<dbReference type="InterPro" id="IPR036816">
    <property type="entry name" value="RNaseA-like_dom_sf"/>
</dbReference>
<proteinExistence type="inferred from homology"/>
<sequence>ETRVYVRKHVDFPRTPSANDNQYCNLMMQRRRMASRGNCKTINTFVHTAPGNLIPVCTNQPDRALRTTGQRFPVTVCKLISSKPNCTYRGNRYNHRVQVGCLGGRPVHLTHATSLTYK</sequence>
<evidence type="ECO:0000256" key="5">
    <source>
        <dbReference type="ARBA" id="ARBA00022759"/>
    </source>
</evidence>
<keyword evidence="4 8" id="KW-0540">Nuclease</keyword>
<dbReference type="Proteomes" id="UP000472261">
    <property type="component" value="Unplaced"/>
</dbReference>
<dbReference type="GO" id="GO:0003676">
    <property type="term" value="F:nucleic acid binding"/>
    <property type="evidence" value="ECO:0007669"/>
    <property type="project" value="InterPro"/>
</dbReference>
<name>A0A669QC42_PHACC</name>
<feature type="domain" description="Ribonuclease A-domain" evidence="9">
    <location>
        <begin position="7"/>
        <end position="113"/>
    </location>
</feature>
<dbReference type="GO" id="GO:0004540">
    <property type="term" value="F:RNA nuclease activity"/>
    <property type="evidence" value="ECO:0007669"/>
    <property type="project" value="TreeGrafter"/>
</dbReference>
<keyword evidence="7" id="KW-1015">Disulfide bond</keyword>
<dbReference type="Ensembl" id="ENSPCLT00000020804.1">
    <property type="protein sequence ID" value="ENSPCLP00000015808.1"/>
    <property type="gene ID" value="ENSPCLG00000012873.1"/>
</dbReference>
<dbReference type="InterPro" id="IPR001427">
    <property type="entry name" value="RNaseA"/>
</dbReference>
<accession>A0A669QC42</accession>
<dbReference type="Pfam" id="PF00074">
    <property type="entry name" value="RnaseA"/>
    <property type="match status" value="1"/>
</dbReference>
<evidence type="ECO:0000256" key="1">
    <source>
        <dbReference type="ARBA" id="ARBA00004613"/>
    </source>
</evidence>